<dbReference type="GO" id="GO:0016628">
    <property type="term" value="F:oxidoreductase activity, acting on the CH-CH group of donors, NAD or NADP as acceptor"/>
    <property type="evidence" value="ECO:0007669"/>
    <property type="project" value="InterPro"/>
</dbReference>
<dbReference type="InterPro" id="IPR045010">
    <property type="entry name" value="MDR_fam"/>
</dbReference>
<proteinExistence type="predicted"/>
<dbReference type="Proteomes" id="UP000607653">
    <property type="component" value="Unassembled WGS sequence"/>
</dbReference>
<dbReference type="Gene3D" id="3.40.50.720">
    <property type="entry name" value="NAD(P)-binding Rossmann-like Domain"/>
    <property type="match status" value="1"/>
</dbReference>
<dbReference type="EMBL" id="DUZY01000007">
    <property type="protein sequence ID" value="DAD44905.1"/>
    <property type="molecule type" value="Genomic_DNA"/>
</dbReference>
<comment type="caution">
    <text evidence="1">The sequence shown here is derived from an EMBL/GenBank/DDBJ whole genome shotgun (WGS) entry which is preliminary data.</text>
</comment>
<dbReference type="InterPro" id="IPR036291">
    <property type="entry name" value="NAD(P)-bd_dom_sf"/>
</dbReference>
<dbReference type="PANTHER" id="PTHR43205:SF12">
    <property type="entry name" value="OS06G0602900 PROTEIN"/>
    <property type="match status" value="1"/>
</dbReference>
<dbReference type="PANTHER" id="PTHR43205">
    <property type="entry name" value="PROSTAGLANDIN REDUCTASE"/>
    <property type="match status" value="1"/>
</dbReference>
<organism evidence="1 2">
    <name type="scientific">Nelumbo nucifera</name>
    <name type="common">Sacred lotus</name>
    <dbReference type="NCBI Taxonomy" id="4432"/>
    <lineage>
        <taxon>Eukaryota</taxon>
        <taxon>Viridiplantae</taxon>
        <taxon>Streptophyta</taxon>
        <taxon>Embryophyta</taxon>
        <taxon>Tracheophyta</taxon>
        <taxon>Spermatophyta</taxon>
        <taxon>Magnoliopsida</taxon>
        <taxon>Proteales</taxon>
        <taxon>Nelumbonaceae</taxon>
        <taxon>Nelumbo</taxon>
    </lineage>
</organism>
<evidence type="ECO:0000313" key="1">
    <source>
        <dbReference type="EMBL" id="DAD44905.1"/>
    </source>
</evidence>
<protein>
    <submittedName>
        <fullName evidence="1">Uncharacterized protein</fullName>
    </submittedName>
</protein>
<keyword evidence="2" id="KW-1185">Reference proteome</keyword>
<accession>A0A822ZN26</accession>
<gene>
    <name evidence="1" type="ORF">HUJ06_003135</name>
</gene>
<name>A0A822ZN26_NELNU</name>
<evidence type="ECO:0000313" key="2">
    <source>
        <dbReference type="Proteomes" id="UP000607653"/>
    </source>
</evidence>
<sequence>MTFGYNCGQDGWAKSLSKLSLMSRCTDLIIVQRLDLPELPMDYWIENGNLLLIATVLVGLLFGESHRRKVDLLRNKLVFDDAFNYKELEPDLKTTLKRDFPDGIDIYFDNVGGEMLEPAIANMNSFGRIAGDQMCAPQTPTLCGVISEYTGAVSEKRVKLDMVDISVQNRAGWSDWKTENHHLIGSVSPQNCF</sequence>
<dbReference type="SUPFAM" id="SSF51735">
    <property type="entry name" value="NAD(P)-binding Rossmann-fold domains"/>
    <property type="match status" value="1"/>
</dbReference>
<dbReference type="AlphaFoldDB" id="A0A822ZN26"/>
<reference evidence="1 2" key="1">
    <citation type="journal article" date="2020" name="Mol. Biol. Evol.">
        <title>Distinct Expression and Methylation Patterns for Genes with Different Fates following a Single Whole-Genome Duplication in Flowering Plants.</title>
        <authorList>
            <person name="Shi T."/>
            <person name="Rahmani R.S."/>
            <person name="Gugger P.F."/>
            <person name="Wang M."/>
            <person name="Li H."/>
            <person name="Zhang Y."/>
            <person name="Li Z."/>
            <person name="Wang Q."/>
            <person name="Van de Peer Y."/>
            <person name="Marchal K."/>
            <person name="Chen J."/>
        </authorList>
    </citation>
    <scope>NUCLEOTIDE SEQUENCE [LARGE SCALE GENOMIC DNA]</scope>
    <source>
        <tissue evidence="1">Leaf</tissue>
    </source>
</reference>